<protein>
    <submittedName>
        <fullName evidence="1">Uncharacterized protein</fullName>
    </submittedName>
</protein>
<dbReference type="EMBL" id="MGEK01000023">
    <property type="protein sequence ID" value="OGL82135.1"/>
    <property type="molecule type" value="Genomic_DNA"/>
</dbReference>
<accession>A0A1F7UV45</accession>
<reference evidence="1 2" key="1">
    <citation type="journal article" date="2016" name="Nat. Commun.">
        <title>Thousands of microbial genomes shed light on interconnected biogeochemical processes in an aquifer system.</title>
        <authorList>
            <person name="Anantharaman K."/>
            <person name="Brown C.T."/>
            <person name="Hug L.A."/>
            <person name="Sharon I."/>
            <person name="Castelle C.J."/>
            <person name="Probst A.J."/>
            <person name="Thomas B.C."/>
            <person name="Singh A."/>
            <person name="Wilkins M.J."/>
            <person name="Karaoz U."/>
            <person name="Brodie E.L."/>
            <person name="Williams K.H."/>
            <person name="Hubbard S.S."/>
            <person name="Banfield J.F."/>
        </authorList>
    </citation>
    <scope>NUCLEOTIDE SEQUENCE [LARGE SCALE GENOMIC DNA]</scope>
</reference>
<name>A0A1F7UV45_9BACT</name>
<sequence length="62" mass="6968">MFGRLLFVKEQILLQETKNPSGEGIDRGVVDLCKKVDSNKINHSQSLLRRGCCDDKSDFGPM</sequence>
<organism evidence="1 2">
    <name type="scientific">Candidatus Uhrbacteria bacterium RIFCSPLOWO2_01_FULL_47_25</name>
    <dbReference type="NCBI Taxonomy" id="1802402"/>
    <lineage>
        <taxon>Bacteria</taxon>
        <taxon>Candidatus Uhriibacteriota</taxon>
    </lineage>
</organism>
<evidence type="ECO:0000313" key="2">
    <source>
        <dbReference type="Proteomes" id="UP000176846"/>
    </source>
</evidence>
<comment type="caution">
    <text evidence="1">The sequence shown here is derived from an EMBL/GenBank/DDBJ whole genome shotgun (WGS) entry which is preliminary data.</text>
</comment>
<proteinExistence type="predicted"/>
<dbReference type="AlphaFoldDB" id="A0A1F7UV45"/>
<dbReference type="Proteomes" id="UP000176846">
    <property type="component" value="Unassembled WGS sequence"/>
</dbReference>
<gene>
    <name evidence="1" type="ORF">A2936_01060</name>
</gene>
<evidence type="ECO:0000313" key="1">
    <source>
        <dbReference type="EMBL" id="OGL82135.1"/>
    </source>
</evidence>